<dbReference type="InterPro" id="IPR020097">
    <property type="entry name" value="PsdUridine_synth_TruA_a/b_dom"/>
</dbReference>
<dbReference type="PIRSF" id="PIRSF001430">
    <property type="entry name" value="tRNA_psdUrid_synth"/>
    <property type="match status" value="1"/>
</dbReference>
<dbReference type="PANTHER" id="PTHR11142:SF0">
    <property type="entry name" value="TRNA PSEUDOURIDINE SYNTHASE-LIKE 1"/>
    <property type="match status" value="1"/>
</dbReference>
<comment type="similarity">
    <text evidence="1 4 7">Belongs to the tRNA pseudouridine synthase TruA family.</text>
</comment>
<dbReference type="InterPro" id="IPR020103">
    <property type="entry name" value="PsdUridine_synth_cat_dom_sf"/>
</dbReference>
<proteinExistence type="inferred from homology"/>
<dbReference type="EMBL" id="QOPD01000009">
    <property type="protein sequence ID" value="RCL37507.1"/>
    <property type="molecule type" value="Genomic_DNA"/>
</dbReference>
<keyword evidence="3 4" id="KW-0413">Isomerase</keyword>
<dbReference type="EC" id="5.4.99.12" evidence="4"/>
<dbReference type="InterPro" id="IPR020094">
    <property type="entry name" value="TruA/RsuA/RluB/E/F_N"/>
</dbReference>
<sequence>MIRYFAQVEYEGTQYHGFQSQRNTKKTVQYHLEEALGKVGNEKIGIVCSGRTDTGVHALNQVIHFDTKSKRSSDSWVKGANRYLPRDITIKKVFKVNDSFHARFSAISRTYVYLIRNSKTPGGIDSMRSLWCSDSLDEKKMNSAAKKLLGEKDFSSFRAAGCQSKSSKRKISFAEVTRANKYIIIRITANAFMLNMMRIIVGTLINVGKKEISIMDFTQIIKAKNRRLAGKTVSPSGLYFIGPRYDDVEYLQDDMEII</sequence>
<dbReference type="SUPFAM" id="SSF55120">
    <property type="entry name" value="Pseudouridine synthase"/>
    <property type="match status" value="1"/>
</dbReference>
<feature type="active site" description="Nucleophile" evidence="4 5">
    <location>
        <position position="53"/>
    </location>
</feature>
<dbReference type="HAMAP" id="MF_00171">
    <property type="entry name" value="TruA"/>
    <property type="match status" value="1"/>
</dbReference>
<gene>
    <name evidence="4" type="primary">truA</name>
    <name evidence="9" type="ORF">DBW97_04825</name>
</gene>
<evidence type="ECO:0000256" key="2">
    <source>
        <dbReference type="ARBA" id="ARBA00022694"/>
    </source>
</evidence>
<evidence type="ECO:0000259" key="8">
    <source>
        <dbReference type="Pfam" id="PF01416"/>
    </source>
</evidence>
<evidence type="ECO:0000256" key="6">
    <source>
        <dbReference type="PIRSR" id="PIRSR001430-2"/>
    </source>
</evidence>
<dbReference type="GO" id="GO:0160147">
    <property type="term" value="F:tRNA pseudouridine(38-40) synthase activity"/>
    <property type="evidence" value="ECO:0007669"/>
    <property type="project" value="UniProtKB-EC"/>
</dbReference>
<dbReference type="GO" id="GO:0003723">
    <property type="term" value="F:RNA binding"/>
    <property type="evidence" value="ECO:0007669"/>
    <property type="project" value="InterPro"/>
</dbReference>
<comment type="catalytic activity">
    <reaction evidence="4 7">
        <text>uridine(38/39/40) in tRNA = pseudouridine(38/39/40) in tRNA</text>
        <dbReference type="Rhea" id="RHEA:22376"/>
        <dbReference type="Rhea" id="RHEA-COMP:10085"/>
        <dbReference type="Rhea" id="RHEA-COMP:10087"/>
        <dbReference type="ChEBI" id="CHEBI:65314"/>
        <dbReference type="ChEBI" id="CHEBI:65315"/>
        <dbReference type="EC" id="5.4.99.12"/>
    </reaction>
</comment>
<feature type="binding site" evidence="4 6">
    <location>
        <position position="111"/>
    </location>
    <ligand>
        <name>substrate</name>
    </ligand>
</feature>
<dbReference type="PANTHER" id="PTHR11142">
    <property type="entry name" value="PSEUDOURIDYLATE SYNTHASE"/>
    <property type="match status" value="1"/>
</dbReference>
<dbReference type="Proteomes" id="UP000252147">
    <property type="component" value="Unassembled WGS sequence"/>
</dbReference>
<dbReference type="InterPro" id="IPR001406">
    <property type="entry name" value="PsdUridine_synth_TruA"/>
</dbReference>
<evidence type="ECO:0000256" key="3">
    <source>
        <dbReference type="ARBA" id="ARBA00023235"/>
    </source>
</evidence>
<evidence type="ECO:0000256" key="1">
    <source>
        <dbReference type="ARBA" id="ARBA00009375"/>
    </source>
</evidence>
<evidence type="ECO:0000313" key="9">
    <source>
        <dbReference type="EMBL" id="RCL37507.1"/>
    </source>
</evidence>
<name>A0A368BKX1_9GAMM</name>
<dbReference type="FunFam" id="3.30.70.580:FF:000001">
    <property type="entry name" value="tRNA pseudouridine synthase A"/>
    <property type="match status" value="1"/>
</dbReference>
<dbReference type="AlphaFoldDB" id="A0A368BKX1"/>
<dbReference type="Pfam" id="PF01416">
    <property type="entry name" value="PseudoU_synth_1"/>
    <property type="match status" value="2"/>
</dbReference>
<protein>
    <recommendedName>
        <fullName evidence="4">tRNA pseudouridine synthase A</fullName>
        <ecNumber evidence="4">5.4.99.12</ecNumber>
    </recommendedName>
    <alternativeName>
        <fullName evidence="4">tRNA pseudouridine(38-40) synthase</fullName>
    </alternativeName>
    <alternativeName>
        <fullName evidence="4">tRNA pseudouridylate synthase I</fullName>
    </alternativeName>
    <alternativeName>
        <fullName evidence="4">tRNA-uridine isomerase I</fullName>
    </alternativeName>
</protein>
<reference evidence="9 10" key="1">
    <citation type="journal article" date="2018" name="Microbiome">
        <title>Fine metagenomic profile of the Mediterranean stratified and mixed water columns revealed by assembly and recruitment.</title>
        <authorList>
            <person name="Haro-Moreno J.M."/>
            <person name="Lopez-Perez M."/>
            <person name="De La Torre J.R."/>
            <person name="Picazo A."/>
            <person name="Camacho A."/>
            <person name="Rodriguez-Valera F."/>
        </authorList>
    </citation>
    <scope>NUCLEOTIDE SEQUENCE [LARGE SCALE GENOMIC DNA]</scope>
    <source>
        <strain evidence="9">MED-G83</strain>
    </source>
</reference>
<organism evidence="9 10">
    <name type="scientific">SAR86 cluster bacterium</name>
    <dbReference type="NCBI Taxonomy" id="2030880"/>
    <lineage>
        <taxon>Bacteria</taxon>
        <taxon>Pseudomonadati</taxon>
        <taxon>Pseudomonadota</taxon>
        <taxon>Gammaproteobacteria</taxon>
        <taxon>SAR86 cluster</taxon>
    </lineage>
</organism>
<keyword evidence="2 4" id="KW-0819">tRNA processing</keyword>
<comment type="subunit">
    <text evidence="4">Homodimer.</text>
</comment>
<feature type="domain" description="Pseudouridine synthase I TruA alpha/beta" evidence="8">
    <location>
        <begin position="7"/>
        <end position="104"/>
    </location>
</feature>
<evidence type="ECO:0000256" key="5">
    <source>
        <dbReference type="PIRSR" id="PIRSR001430-1"/>
    </source>
</evidence>
<dbReference type="InterPro" id="IPR020095">
    <property type="entry name" value="PsdUridine_synth_TruA_C"/>
</dbReference>
<dbReference type="Gene3D" id="3.30.70.660">
    <property type="entry name" value="Pseudouridine synthase I, catalytic domain, C-terminal subdomain"/>
    <property type="match status" value="1"/>
</dbReference>
<evidence type="ECO:0000313" key="10">
    <source>
        <dbReference type="Proteomes" id="UP000252147"/>
    </source>
</evidence>
<comment type="caution">
    <text evidence="4">Lacks conserved residue(s) required for the propagation of feature annotation.</text>
</comment>
<dbReference type="CDD" id="cd02570">
    <property type="entry name" value="PseudoU_synth_EcTruA"/>
    <property type="match status" value="1"/>
</dbReference>
<comment type="function">
    <text evidence="4">Formation of pseudouridine at positions 38, 39 and 40 in the anticodon stem and loop of transfer RNAs.</text>
</comment>
<dbReference type="NCBIfam" id="TIGR00071">
    <property type="entry name" value="hisT_truA"/>
    <property type="match status" value="1"/>
</dbReference>
<dbReference type="GO" id="GO:0031119">
    <property type="term" value="P:tRNA pseudouridine synthesis"/>
    <property type="evidence" value="ECO:0007669"/>
    <property type="project" value="UniProtKB-UniRule"/>
</dbReference>
<comment type="caution">
    <text evidence="9">The sequence shown here is derived from an EMBL/GenBank/DDBJ whole genome shotgun (WGS) entry which is preliminary data.</text>
</comment>
<dbReference type="Gene3D" id="3.30.70.580">
    <property type="entry name" value="Pseudouridine synthase I, catalytic domain, N-terminal subdomain"/>
    <property type="match status" value="1"/>
</dbReference>
<accession>A0A368BKX1</accession>
<evidence type="ECO:0000256" key="4">
    <source>
        <dbReference type="HAMAP-Rule" id="MF_00171"/>
    </source>
</evidence>
<evidence type="ECO:0000256" key="7">
    <source>
        <dbReference type="RuleBase" id="RU003792"/>
    </source>
</evidence>
<feature type="domain" description="Pseudouridine synthase I TruA alpha/beta" evidence="8">
    <location>
        <begin position="144"/>
        <end position="246"/>
    </location>
</feature>